<dbReference type="RefSeq" id="WP_166205774.1">
    <property type="nucleotide sequence ID" value="NZ_CP088285.1"/>
</dbReference>
<accession>A0A974A391</accession>
<reference evidence="2" key="1">
    <citation type="submission" date="2020-06" db="EMBL/GenBank/DDBJ databases">
        <title>Whole Genome Sequence of Bradyrhizobium sp. Strain 1S1.</title>
        <authorList>
            <person name="Bromfield E.S.P."/>
            <person name="Cloutier S."/>
        </authorList>
    </citation>
    <scope>NUCLEOTIDE SEQUENCE [LARGE SCALE GENOMIC DNA]</scope>
    <source>
        <strain evidence="2">1S1</strain>
    </source>
</reference>
<name>A0A974A391_9BRAD</name>
<dbReference type="EMBL" id="JAAOLE020000001">
    <property type="protein sequence ID" value="NVI46452.1"/>
    <property type="molecule type" value="Genomic_DNA"/>
</dbReference>
<proteinExistence type="predicted"/>
<gene>
    <name evidence="2" type="ORF">HAP48_026535</name>
</gene>
<feature type="compositionally biased region" description="Low complexity" evidence="1">
    <location>
        <begin position="262"/>
        <end position="279"/>
    </location>
</feature>
<evidence type="ECO:0000256" key="1">
    <source>
        <dbReference type="SAM" id="MobiDB-lite"/>
    </source>
</evidence>
<feature type="region of interest" description="Disordered" evidence="1">
    <location>
        <begin position="242"/>
        <end position="279"/>
    </location>
</feature>
<dbReference type="AlphaFoldDB" id="A0A974A391"/>
<evidence type="ECO:0000313" key="2">
    <source>
        <dbReference type="EMBL" id="NVI46452.1"/>
    </source>
</evidence>
<comment type="caution">
    <text evidence="2">The sequence shown here is derived from an EMBL/GenBank/DDBJ whole genome shotgun (WGS) entry which is preliminary data.</text>
</comment>
<protein>
    <submittedName>
        <fullName evidence="2">Uncharacterized protein</fullName>
    </submittedName>
</protein>
<sequence>MSIINTTIRPGRIVVLRTTITGNVNYTKSVIEAERVEADGAKRAKWETERVVINPDEYEEATTLRDKVRQTIAGLCIKTTFGLLCSEEKVEKLEAAFTEARRLADEFNGRASTTQINVFVIAGRVAADDVEAMRAINSEVRELMQDMETGLQNLDAKAVRDAAKKARLLGSMLSDDASERVKQAIETARKAANDMVKAAETSSAEIDLQAIRKITESRTAFLDITGDNVEIAAPVHGARALDFEPTEGQGPASAPEVDEEVAPIAPAAPAVKVPQLEMD</sequence>
<organism evidence="2">
    <name type="scientific">Bradyrhizobium septentrionale</name>
    <dbReference type="NCBI Taxonomy" id="1404411"/>
    <lineage>
        <taxon>Bacteria</taxon>
        <taxon>Pseudomonadati</taxon>
        <taxon>Pseudomonadota</taxon>
        <taxon>Alphaproteobacteria</taxon>
        <taxon>Hyphomicrobiales</taxon>
        <taxon>Nitrobacteraceae</taxon>
        <taxon>Bradyrhizobium</taxon>
    </lineage>
</organism>